<protein>
    <submittedName>
        <fullName evidence="2">Uncharacterized protein</fullName>
    </submittedName>
</protein>
<sequence>MAVSNNGFALRRRWFFLLTLLAFGLALGAGAILWHSVETTSVVAVQTRIDALKPLLTGIRVSLIALLAMGWPWIVNALQRWGRLDETQTRNLLAVRWRIVTWLVVIELVLGQNLLGQVLAVLQGSGA</sequence>
<proteinExistence type="predicted"/>
<dbReference type="Proteomes" id="UP000254771">
    <property type="component" value="Unassembled WGS sequence"/>
</dbReference>
<dbReference type="EMBL" id="QFXE01000005">
    <property type="protein sequence ID" value="RDH87690.1"/>
    <property type="molecule type" value="Genomic_DNA"/>
</dbReference>
<feature type="transmembrane region" description="Helical" evidence="1">
    <location>
        <begin position="99"/>
        <end position="122"/>
    </location>
</feature>
<comment type="caution">
    <text evidence="2">The sequence shown here is derived from an EMBL/GenBank/DDBJ whole genome shotgun (WGS) entry which is preliminary data.</text>
</comment>
<keyword evidence="1" id="KW-1133">Transmembrane helix</keyword>
<accession>A0A370DRP8</accession>
<gene>
    <name evidence="2" type="ORF">DIZ78_03805</name>
</gene>
<keyword evidence="3" id="KW-1185">Reference proteome</keyword>
<evidence type="ECO:0000313" key="3">
    <source>
        <dbReference type="Proteomes" id="UP000254771"/>
    </source>
</evidence>
<evidence type="ECO:0000313" key="2">
    <source>
        <dbReference type="EMBL" id="RDH87690.1"/>
    </source>
</evidence>
<organism evidence="2 3">
    <name type="scientific">endosymbiont of Escarpia spicata</name>
    <dbReference type="NCBI Taxonomy" id="2200908"/>
    <lineage>
        <taxon>Bacteria</taxon>
        <taxon>Pseudomonadati</taxon>
        <taxon>Pseudomonadota</taxon>
        <taxon>Gammaproteobacteria</taxon>
        <taxon>sulfur-oxidizing symbionts</taxon>
    </lineage>
</organism>
<keyword evidence="1" id="KW-0472">Membrane</keyword>
<feature type="transmembrane region" description="Helical" evidence="1">
    <location>
        <begin position="14"/>
        <end position="37"/>
    </location>
</feature>
<feature type="transmembrane region" description="Helical" evidence="1">
    <location>
        <begin position="57"/>
        <end position="78"/>
    </location>
</feature>
<name>A0A370DRP8_9GAMM</name>
<keyword evidence="1" id="KW-0812">Transmembrane</keyword>
<dbReference type="AlphaFoldDB" id="A0A370DRP8"/>
<reference evidence="2 3" key="1">
    <citation type="journal article" date="2018" name="ISME J.">
        <title>Endosymbiont genomes yield clues of tubeworm success.</title>
        <authorList>
            <person name="Li Y."/>
            <person name="Liles M.R."/>
            <person name="Halanych K.M."/>
        </authorList>
    </citation>
    <scope>NUCLEOTIDE SEQUENCE [LARGE SCALE GENOMIC DNA]</scope>
    <source>
        <strain evidence="2">A1462</strain>
    </source>
</reference>
<evidence type="ECO:0000256" key="1">
    <source>
        <dbReference type="SAM" id="Phobius"/>
    </source>
</evidence>